<dbReference type="EMBL" id="JAJFAT010000006">
    <property type="protein sequence ID" value="MCC3144852.1"/>
    <property type="molecule type" value="Genomic_DNA"/>
</dbReference>
<dbReference type="InterPro" id="IPR000160">
    <property type="entry name" value="GGDEF_dom"/>
</dbReference>
<keyword evidence="3" id="KW-0548">Nucleotidyltransferase</keyword>
<dbReference type="InterPro" id="IPR052155">
    <property type="entry name" value="Biofilm_reg_signaling"/>
</dbReference>
<dbReference type="PROSITE" id="PS50112">
    <property type="entry name" value="PAS"/>
    <property type="match status" value="1"/>
</dbReference>
<proteinExistence type="predicted"/>
<evidence type="ECO:0000313" key="4">
    <source>
        <dbReference type="Proteomes" id="UP001199296"/>
    </source>
</evidence>
<dbReference type="CDD" id="cd01949">
    <property type="entry name" value="GGDEF"/>
    <property type="match status" value="1"/>
</dbReference>
<dbReference type="SMART" id="SM00091">
    <property type="entry name" value="PAS"/>
    <property type="match status" value="1"/>
</dbReference>
<dbReference type="SMART" id="SM00267">
    <property type="entry name" value="GGDEF"/>
    <property type="match status" value="1"/>
</dbReference>
<accession>A0AAW4WUS0</accession>
<dbReference type="Pfam" id="PF00990">
    <property type="entry name" value="GGDEF"/>
    <property type="match status" value="1"/>
</dbReference>
<name>A0AAW4WUS0_9FIRM</name>
<dbReference type="Gene3D" id="3.30.70.270">
    <property type="match status" value="1"/>
</dbReference>
<feature type="domain" description="PAS" evidence="1">
    <location>
        <begin position="1"/>
        <end position="73"/>
    </location>
</feature>
<dbReference type="InterPro" id="IPR035965">
    <property type="entry name" value="PAS-like_dom_sf"/>
</dbReference>
<dbReference type="NCBIfam" id="TIGR00229">
    <property type="entry name" value="sensory_box"/>
    <property type="match status" value="1"/>
</dbReference>
<organism evidence="3 4">
    <name type="scientific">Halanaerobium polyolivorans</name>
    <dbReference type="NCBI Taxonomy" id="2886943"/>
    <lineage>
        <taxon>Bacteria</taxon>
        <taxon>Bacillati</taxon>
        <taxon>Bacillota</taxon>
        <taxon>Clostridia</taxon>
        <taxon>Halanaerobiales</taxon>
        <taxon>Halanaerobiaceae</taxon>
        <taxon>Halanaerobium</taxon>
    </lineage>
</organism>
<dbReference type="PANTHER" id="PTHR44757">
    <property type="entry name" value="DIGUANYLATE CYCLASE DGCP"/>
    <property type="match status" value="1"/>
</dbReference>
<comment type="caution">
    <text evidence="3">The sequence shown here is derived from an EMBL/GenBank/DDBJ whole genome shotgun (WGS) entry which is preliminary data.</text>
</comment>
<dbReference type="GO" id="GO:0052621">
    <property type="term" value="F:diguanylate cyclase activity"/>
    <property type="evidence" value="ECO:0007669"/>
    <property type="project" value="UniProtKB-EC"/>
</dbReference>
<sequence>MQDFKVLLEQLPVGVVLIDKDEKILYSNKEASNILGYDNSEIDYLEQWFEEVFEDKESIKLVKSNYKNAVENNVKKLSYEIETKDGKVKFIEFKHKKLEEQKILISFSDISQRIKDKKRIEYLSYHDELTGLYNRRYLNSQINRLNQSRRYPISVISADLDGLKYVNDNLGHKIGDKYIKLAAEVFNNCLRKEDILARDGGDEFILLLPDTNEENAEKICNRIKKEVIKTNLNYELEKELSITLGHATASNNSDEIDKTIVEADLNMLENKGYKKYDLMNAR</sequence>
<protein>
    <submittedName>
        <fullName evidence="3">Diguanylate cyclase</fullName>
        <ecNumber evidence="3">2.7.7.65</ecNumber>
    </submittedName>
</protein>
<dbReference type="RefSeq" id="WP_229345087.1">
    <property type="nucleotide sequence ID" value="NZ_JAJFAT010000006.1"/>
</dbReference>
<dbReference type="InterPro" id="IPR043128">
    <property type="entry name" value="Rev_trsase/Diguanyl_cyclase"/>
</dbReference>
<feature type="domain" description="GGDEF" evidence="2">
    <location>
        <begin position="151"/>
        <end position="281"/>
    </location>
</feature>
<dbReference type="SUPFAM" id="SSF55073">
    <property type="entry name" value="Nucleotide cyclase"/>
    <property type="match status" value="1"/>
</dbReference>
<dbReference type="NCBIfam" id="TIGR00254">
    <property type="entry name" value="GGDEF"/>
    <property type="match status" value="1"/>
</dbReference>
<dbReference type="Proteomes" id="UP001199296">
    <property type="component" value="Unassembled WGS sequence"/>
</dbReference>
<keyword evidence="4" id="KW-1185">Reference proteome</keyword>
<evidence type="ECO:0000313" key="3">
    <source>
        <dbReference type="EMBL" id="MCC3144852.1"/>
    </source>
</evidence>
<keyword evidence="3" id="KW-0808">Transferase</keyword>
<dbReference type="PANTHER" id="PTHR44757:SF2">
    <property type="entry name" value="BIOFILM ARCHITECTURE MAINTENANCE PROTEIN MBAA"/>
    <property type="match status" value="1"/>
</dbReference>
<dbReference type="AlphaFoldDB" id="A0AAW4WUS0"/>
<dbReference type="SUPFAM" id="SSF55785">
    <property type="entry name" value="PYP-like sensor domain (PAS domain)"/>
    <property type="match status" value="1"/>
</dbReference>
<dbReference type="CDD" id="cd00130">
    <property type="entry name" value="PAS"/>
    <property type="match status" value="1"/>
</dbReference>
<dbReference type="PROSITE" id="PS50887">
    <property type="entry name" value="GGDEF"/>
    <property type="match status" value="1"/>
</dbReference>
<reference evidence="3 4" key="1">
    <citation type="submission" date="2021-10" db="EMBL/GenBank/DDBJ databases">
        <authorList>
            <person name="Grouzdev D.S."/>
            <person name="Pantiukh K.S."/>
            <person name="Krutkina M.S."/>
        </authorList>
    </citation>
    <scope>NUCLEOTIDE SEQUENCE [LARGE SCALE GENOMIC DNA]</scope>
    <source>
        <strain evidence="3 4">Z-7514</strain>
    </source>
</reference>
<dbReference type="GO" id="GO:0006355">
    <property type="term" value="P:regulation of DNA-templated transcription"/>
    <property type="evidence" value="ECO:0007669"/>
    <property type="project" value="InterPro"/>
</dbReference>
<dbReference type="InterPro" id="IPR029787">
    <property type="entry name" value="Nucleotide_cyclase"/>
</dbReference>
<gene>
    <name evidence="3" type="ORF">LJ207_05895</name>
</gene>
<dbReference type="EC" id="2.7.7.65" evidence="3"/>
<dbReference type="Pfam" id="PF12860">
    <property type="entry name" value="PAS_7"/>
    <property type="match status" value="1"/>
</dbReference>
<dbReference type="InterPro" id="IPR000014">
    <property type="entry name" value="PAS"/>
</dbReference>
<dbReference type="Gene3D" id="3.30.450.20">
    <property type="entry name" value="PAS domain"/>
    <property type="match status" value="1"/>
</dbReference>
<evidence type="ECO:0000259" key="2">
    <source>
        <dbReference type="PROSITE" id="PS50887"/>
    </source>
</evidence>
<evidence type="ECO:0000259" key="1">
    <source>
        <dbReference type="PROSITE" id="PS50112"/>
    </source>
</evidence>